<feature type="transmembrane region" description="Helical" evidence="5">
    <location>
        <begin position="576"/>
        <end position="595"/>
    </location>
</feature>
<evidence type="ECO:0000259" key="8">
    <source>
        <dbReference type="Pfam" id="PF24961"/>
    </source>
</evidence>
<feature type="transmembrane region" description="Helical" evidence="5">
    <location>
        <begin position="602"/>
        <end position="625"/>
    </location>
</feature>
<evidence type="ECO:0000313" key="11">
    <source>
        <dbReference type="Proteomes" id="UP000000495"/>
    </source>
</evidence>
<feature type="transmembrane region" description="Helical" evidence="5">
    <location>
        <begin position="520"/>
        <end position="543"/>
    </location>
</feature>
<accession>F8L138</accession>
<keyword evidence="2 5" id="KW-0812">Transmembrane</keyword>
<dbReference type="eggNOG" id="COG1030">
    <property type="taxonomic scope" value="Bacteria"/>
</dbReference>
<feature type="transmembrane region" description="Helical" evidence="5">
    <location>
        <begin position="645"/>
        <end position="666"/>
    </location>
</feature>
<keyword evidence="11" id="KW-1185">Reference proteome</keyword>
<feature type="domain" description="NfeD integral membrane" evidence="8">
    <location>
        <begin position="529"/>
        <end position="663"/>
    </location>
</feature>
<evidence type="ECO:0000313" key="10">
    <source>
        <dbReference type="EMBL" id="CCB86957.1"/>
    </source>
</evidence>
<feature type="transmembrane region" description="Helical" evidence="5">
    <location>
        <begin position="550"/>
        <end position="570"/>
    </location>
</feature>
<reference evidence="10 11" key="2">
    <citation type="journal article" date="2011" name="Mol. Biol. Evol.">
        <title>Unity in variety--the pan-genome of the Chlamydiae.</title>
        <authorList>
            <person name="Collingro A."/>
            <person name="Tischler P."/>
            <person name="Weinmaier T."/>
            <person name="Penz T."/>
            <person name="Heinz E."/>
            <person name="Brunham R.C."/>
            <person name="Read T.D."/>
            <person name="Bavoil P.M."/>
            <person name="Sachse K."/>
            <person name="Kahane S."/>
            <person name="Friedman M.G."/>
            <person name="Rattei T."/>
            <person name="Myers G.S."/>
            <person name="Horn M."/>
        </authorList>
    </citation>
    <scope>NUCLEOTIDE SEQUENCE [LARGE SCALE GENOMIC DNA]</scope>
    <source>
        <strain evidence="11">UV7</strain>
    </source>
</reference>
<evidence type="ECO:0000259" key="9">
    <source>
        <dbReference type="Pfam" id="PF25145"/>
    </source>
</evidence>
<keyword evidence="4 5" id="KW-0472">Membrane</keyword>
<feature type="chain" id="PRO_5003373920" evidence="6">
    <location>
        <begin position="24"/>
        <end position="753"/>
    </location>
</feature>
<dbReference type="Gene3D" id="3.90.226.10">
    <property type="entry name" value="2-enoyl-CoA Hydratase, Chain A, domain 1"/>
    <property type="match status" value="1"/>
</dbReference>
<dbReference type="Pfam" id="PF24961">
    <property type="entry name" value="NfeD_membrane"/>
    <property type="match status" value="1"/>
</dbReference>
<keyword evidence="6" id="KW-0732">Signal</keyword>
<dbReference type="AlphaFoldDB" id="F8L138"/>
<protein>
    <submittedName>
        <fullName evidence="10">Uncharacterized protein</fullName>
    </submittedName>
</protein>
<dbReference type="Gene3D" id="2.40.50.140">
    <property type="entry name" value="Nucleic acid-binding proteins"/>
    <property type="match status" value="1"/>
</dbReference>
<dbReference type="InterPro" id="IPR056738">
    <property type="entry name" value="NfeD1b_N"/>
</dbReference>
<organism evidence="10 11">
    <name type="scientific">Parachlamydia acanthamoebae (strain UV7)</name>
    <dbReference type="NCBI Taxonomy" id="765952"/>
    <lineage>
        <taxon>Bacteria</taxon>
        <taxon>Pseudomonadati</taxon>
        <taxon>Chlamydiota</taxon>
        <taxon>Chlamydiia</taxon>
        <taxon>Parachlamydiales</taxon>
        <taxon>Parachlamydiaceae</taxon>
        <taxon>Parachlamydia</taxon>
    </lineage>
</organism>
<dbReference type="STRING" id="765952.PUV_20070"/>
<evidence type="ECO:0000256" key="5">
    <source>
        <dbReference type="SAM" id="Phobius"/>
    </source>
</evidence>
<feature type="signal peptide" evidence="6">
    <location>
        <begin position="1"/>
        <end position="23"/>
    </location>
</feature>
<evidence type="ECO:0000256" key="3">
    <source>
        <dbReference type="ARBA" id="ARBA00022989"/>
    </source>
</evidence>
<dbReference type="HOGENOM" id="CLU_369527_0_0_0"/>
<sequence>MVKFKSLFSFILIFSVFSLSIFADEAQTPTWVWLKGHLDKDVLDQRKTAIDQAVQEGKRQFILLVDSSSGDLVEAFNLAKRFYELKVEKKISITVYIENSALGPAAIFPFLADSVYCSFFTSWGDVALGSESVLPKNILRNRVVSLVLPDNPHFQILQVLALGMSDPSIQIVDEAGWKLAEDARGDKSNLISSPGEALVVNQNQLQVLGLLQGILSPEAFKQKMGWKEVSSHTSDPSSMTISPLEISPQSFEESLKQHIQVNANGTNQVGLITIDDRTNGINQSTWIYVKNALDHYKKSRPSFIILELNTPGGEVFAAQKISDALKEMDTQFGIPVIAYINNWAISAGAMLAYSCRYITVVKDGSMGAAEPVIANESGQMQTASEKVNSALRADFANRARFFDRNPYIAEAMVDKDIILVLRHGKITKLDQENQIRTTGTDPDRVISPKGKLLTLNSNELIEFGVADLQLLPQKLPEVTYHEKEIGQWPASKMSLFQYPFFSSIPQATIDQYHMDWKTQLFVFLSNPVVSSALFLGLLMGAYMEFSTPGFGLPGSIALICLFLIILSSFALEIASWLELFLLLAGVGIVALDLFVLPTFGLIGIFGVILFLAGLFGLMLPGAGSMDFELDTGTFNAAGEAVMNRLAWLSGTLVVGIGLMILLARYVTPSFSGFNRFVLKGHEQEGYQAFSSELLPQPGKTGKAETTLRPAGKVIIDGKYYDAISSGSFIEKGSPIHVIGFDSGTLLVEEESKT</sequence>
<dbReference type="Pfam" id="PF01957">
    <property type="entry name" value="NfeD"/>
    <property type="match status" value="1"/>
</dbReference>
<dbReference type="InterPro" id="IPR056739">
    <property type="entry name" value="NfeD_membrane"/>
</dbReference>
<dbReference type="OrthoDB" id="9806253at2"/>
<evidence type="ECO:0000256" key="2">
    <source>
        <dbReference type="ARBA" id="ARBA00022692"/>
    </source>
</evidence>
<dbReference type="InterPro" id="IPR029045">
    <property type="entry name" value="ClpP/crotonase-like_dom_sf"/>
</dbReference>
<dbReference type="InterPro" id="IPR002810">
    <property type="entry name" value="NfeD-like_C"/>
</dbReference>
<reference key="1">
    <citation type="journal article" date="2011" name="Mol. Biol. Evol.">
        <title>Unity in variety -- the pan-genome of the Chlamydiae.</title>
        <authorList>
            <person name="Collingro A."/>
            <person name="Tischler P."/>
            <person name="Weinmaier T."/>
            <person name="Penz T."/>
            <person name="Heinz E."/>
            <person name="Brunham R.C."/>
            <person name="Read T.D."/>
            <person name="Bavoil P.M."/>
            <person name="Sachse K."/>
            <person name="Kahane S."/>
            <person name="Friedman M.G."/>
            <person name="Rattei T."/>
            <person name="Myers G.S.A."/>
            <person name="Horn M."/>
        </authorList>
    </citation>
    <scope>NUCLEOTIDE SEQUENCE</scope>
    <source>
        <strain>UV7</strain>
    </source>
</reference>
<dbReference type="EMBL" id="FR872580">
    <property type="protein sequence ID" value="CCB86957.1"/>
    <property type="molecule type" value="Genomic_DNA"/>
</dbReference>
<dbReference type="Proteomes" id="UP000000495">
    <property type="component" value="Chromosome"/>
</dbReference>
<feature type="domain" description="NfeD-like C-terminal" evidence="7">
    <location>
        <begin position="698"/>
        <end position="748"/>
    </location>
</feature>
<feature type="domain" description="NfeD1b N-terminal" evidence="9">
    <location>
        <begin position="281"/>
        <end position="420"/>
    </location>
</feature>
<comment type="subcellular location">
    <subcellularLocation>
        <location evidence="1">Membrane</location>
        <topology evidence="1">Multi-pass membrane protein</topology>
    </subcellularLocation>
</comment>
<proteinExistence type="predicted"/>
<evidence type="ECO:0000256" key="4">
    <source>
        <dbReference type="ARBA" id="ARBA00023136"/>
    </source>
</evidence>
<dbReference type="GO" id="GO:0005886">
    <property type="term" value="C:plasma membrane"/>
    <property type="evidence" value="ECO:0007669"/>
    <property type="project" value="TreeGrafter"/>
</dbReference>
<evidence type="ECO:0000256" key="6">
    <source>
        <dbReference type="SAM" id="SignalP"/>
    </source>
</evidence>
<evidence type="ECO:0000256" key="1">
    <source>
        <dbReference type="ARBA" id="ARBA00004141"/>
    </source>
</evidence>
<keyword evidence="3 5" id="KW-1133">Transmembrane helix</keyword>
<name>F8L138_PARAV</name>
<dbReference type="RefSeq" id="WP_006340049.1">
    <property type="nucleotide sequence ID" value="NC_015702.1"/>
</dbReference>
<dbReference type="PANTHER" id="PTHR33507">
    <property type="entry name" value="INNER MEMBRANE PROTEIN YBBJ"/>
    <property type="match status" value="1"/>
</dbReference>
<dbReference type="CDD" id="cd07021">
    <property type="entry name" value="Clp_protease_NfeD_like"/>
    <property type="match status" value="1"/>
</dbReference>
<dbReference type="SUPFAM" id="SSF141322">
    <property type="entry name" value="NfeD domain-like"/>
    <property type="match status" value="1"/>
</dbReference>
<dbReference type="KEGG" id="puv:PUV_20070"/>
<gene>
    <name evidence="10" type="ordered locus">PUV_20070</name>
</gene>
<dbReference type="InterPro" id="IPR012340">
    <property type="entry name" value="NA-bd_OB-fold"/>
</dbReference>
<dbReference type="InterPro" id="IPR052165">
    <property type="entry name" value="Membrane_assoc_protease"/>
</dbReference>
<dbReference type="SUPFAM" id="SSF52096">
    <property type="entry name" value="ClpP/crotonase"/>
    <property type="match status" value="1"/>
</dbReference>
<evidence type="ECO:0000259" key="7">
    <source>
        <dbReference type="Pfam" id="PF01957"/>
    </source>
</evidence>
<dbReference type="Pfam" id="PF25145">
    <property type="entry name" value="NfeD1b_N"/>
    <property type="match status" value="1"/>
</dbReference>
<dbReference type="PANTHER" id="PTHR33507:SF3">
    <property type="entry name" value="INNER MEMBRANE PROTEIN YBBJ"/>
    <property type="match status" value="1"/>
</dbReference>